<dbReference type="InterPro" id="IPR050325">
    <property type="entry name" value="Prot/Nucl_acid_deglycase"/>
</dbReference>
<proteinExistence type="inferred from homology"/>
<name>A0AAP2AQN9_RHOHA</name>
<reference evidence="4" key="1">
    <citation type="submission" date="2019-11" db="EMBL/GenBank/DDBJ databases">
        <title>Spread of Macrolides and rifampicin resistant Rhodococcus equi in clinical isolates in the USA.</title>
        <authorList>
            <person name="Alvarez-Narvaez S."/>
            <person name="Huber L."/>
            <person name="Cohen N.D."/>
            <person name="Slovis N."/>
            <person name="Greiter M."/>
            <person name="Giguere S."/>
            <person name="Hart K."/>
        </authorList>
    </citation>
    <scope>NUCLEOTIDE SEQUENCE</scope>
    <source>
        <strain evidence="4">Lh_38</strain>
    </source>
</reference>
<evidence type="ECO:0000256" key="2">
    <source>
        <dbReference type="ARBA" id="ARBA00023239"/>
    </source>
</evidence>
<evidence type="ECO:0000313" key="4">
    <source>
        <dbReference type="EMBL" id="MBM4629204.1"/>
    </source>
</evidence>
<dbReference type="AlphaFoldDB" id="A0AAP2AQN9"/>
<evidence type="ECO:0000313" key="5">
    <source>
        <dbReference type="Proteomes" id="UP000738270"/>
    </source>
</evidence>
<protein>
    <submittedName>
        <fullName evidence="4">Uncharacterized protein</fullName>
    </submittedName>
</protein>
<keyword evidence="1" id="KW-0346">Stress response</keyword>
<comment type="similarity">
    <text evidence="3">Belongs to the peptidase C56 family. HSP31-like subfamily.</text>
</comment>
<dbReference type="Gene3D" id="3.40.50.880">
    <property type="match status" value="1"/>
</dbReference>
<dbReference type="PANTHER" id="PTHR48094">
    <property type="entry name" value="PROTEIN/NUCLEIC ACID DEGLYCASE DJ-1-RELATED"/>
    <property type="match status" value="1"/>
</dbReference>
<evidence type="ECO:0000256" key="3">
    <source>
        <dbReference type="ARBA" id="ARBA00038493"/>
    </source>
</evidence>
<evidence type="ECO:0000256" key="1">
    <source>
        <dbReference type="ARBA" id="ARBA00023016"/>
    </source>
</evidence>
<dbReference type="SUPFAM" id="SSF52317">
    <property type="entry name" value="Class I glutamine amidotransferase-like"/>
    <property type="match status" value="1"/>
</dbReference>
<accession>A0AAP2AQN9</accession>
<dbReference type="EMBL" id="WUXD01000062">
    <property type="protein sequence ID" value="MBM4629204.1"/>
    <property type="molecule type" value="Genomic_DNA"/>
</dbReference>
<keyword evidence="2" id="KW-0456">Lyase</keyword>
<dbReference type="PANTHER" id="PTHR48094:SF11">
    <property type="entry name" value="GLUTATHIONE-INDEPENDENT GLYOXALASE HSP31-RELATED"/>
    <property type="match status" value="1"/>
</dbReference>
<organism evidence="4 5">
    <name type="scientific">Rhodococcus hoagii</name>
    <name type="common">Corynebacterium equii</name>
    <dbReference type="NCBI Taxonomy" id="43767"/>
    <lineage>
        <taxon>Bacteria</taxon>
        <taxon>Bacillati</taxon>
        <taxon>Actinomycetota</taxon>
        <taxon>Actinomycetes</taxon>
        <taxon>Mycobacteriales</taxon>
        <taxon>Nocardiaceae</taxon>
        <taxon>Prescottella</taxon>
    </lineage>
</organism>
<dbReference type="Proteomes" id="UP000738270">
    <property type="component" value="Unassembled WGS sequence"/>
</dbReference>
<dbReference type="InterPro" id="IPR029062">
    <property type="entry name" value="Class_I_gatase-like"/>
</dbReference>
<dbReference type="GO" id="GO:0019172">
    <property type="term" value="F:glyoxalase III activity"/>
    <property type="evidence" value="ECO:0007669"/>
    <property type="project" value="TreeGrafter"/>
</dbReference>
<gene>
    <name evidence="4" type="ORF">GS453_21130</name>
</gene>
<dbReference type="GO" id="GO:0019243">
    <property type="term" value="P:methylglyoxal catabolic process to D-lactate via S-lactoyl-glutathione"/>
    <property type="evidence" value="ECO:0007669"/>
    <property type="project" value="TreeGrafter"/>
</dbReference>
<sequence>MAADDYDAIDLTGGTAWMFDFPDDPHSRGLLRDFHETGKGRLGRVPRPAPGLLGATLANGEYLIAGRNVTGFSGRRKIRARADAVRFSLQARLEERGAVYSFAAEPFAPHVVEDGRLVTGQNPASARPVAEAVVKQLG</sequence>
<dbReference type="GO" id="GO:0005737">
    <property type="term" value="C:cytoplasm"/>
    <property type="evidence" value="ECO:0007669"/>
    <property type="project" value="TreeGrafter"/>
</dbReference>
<comment type="caution">
    <text evidence="4">The sequence shown here is derived from an EMBL/GenBank/DDBJ whole genome shotgun (WGS) entry which is preliminary data.</text>
</comment>